<evidence type="ECO:0000313" key="17">
    <source>
        <dbReference type="EnsemblMetazoa" id="LLOJ009950-PA"/>
    </source>
</evidence>
<protein>
    <recommendedName>
        <fullName evidence="19">Zinc finger homeobox protein 4</fullName>
    </recommendedName>
</protein>
<keyword evidence="18" id="KW-1185">Reference proteome</keyword>
<dbReference type="CDD" id="cd00086">
    <property type="entry name" value="homeodomain"/>
    <property type="match status" value="3"/>
</dbReference>
<evidence type="ECO:0000256" key="12">
    <source>
        <dbReference type="PROSITE-ProRule" id="PRU00108"/>
    </source>
</evidence>
<dbReference type="InterPro" id="IPR003604">
    <property type="entry name" value="Matrin/U1-like-C_Znf_C2H2"/>
</dbReference>
<evidence type="ECO:0000256" key="13">
    <source>
        <dbReference type="RuleBase" id="RU000682"/>
    </source>
</evidence>
<dbReference type="PROSITE" id="PS50071">
    <property type="entry name" value="HOMEOBOX_2"/>
    <property type="match status" value="3"/>
</dbReference>
<dbReference type="GO" id="GO:0000981">
    <property type="term" value="F:DNA-binding transcription factor activity, RNA polymerase II-specific"/>
    <property type="evidence" value="ECO:0007669"/>
    <property type="project" value="InterPro"/>
</dbReference>
<evidence type="ECO:0008006" key="19">
    <source>
        <dbReference type="Google" id="ProtNLM"/>
    </source>
</evidence>
<dbReference type="SMART" id="SM00389">
    <property type="entry name" value="HOX"/>
    <property type="match status" value="3"/>
</dbReference>
<feature type="compositionally biased region" description="Polar residues" evidence="14">
    <location>
        <begin position="524"/>
        <end position="547"/>
    </location>
</feature>
<dbReference type="InterPro" id="IPR051968">
    <property type="entry name" value="ZnFinger_Homeobox_TR"/>
</dbReference>
<dbReference type="PROSITE" id="PS50157">
    <property type="entry name" value="ZINC_FINGER_C2H2_2"/>
    <property type="match status" value="12"/>
</dbReference>
<dbReference type="SMART" id="SM00355">
    <property type="entry name" value="ZnF_C2H2"/>
    <property type="match status" value="18"/>
</dbReference>
<feature type="compositionally biased region" description="Pro residues" evidence="14">
    <location>
        <begin position="1893"/>
        <end position="1904"/>
    </location>
</feature>
<feature type="domain" description="Homeobox" evidence="15">
    <location>
        <begin position="1542"/>
        <end position="1602"/>
    </location>
</feature>
<keyword evidence="7 12" id="KW-0238">DNA-binding</keyword>
<feature type="domain" description="Homeobox" evidence="15">
    <location>
        <begin position="1906"/>
        <end position="1966"/>
    </location>
</feature>
<evidence type="ECO:0000256" key="9">
    <source>
        <dbReference type="ARBA" id="ARBA00023163"/>
    </source>
</evidence>
<dbReference type="InterPro" id="IPR013087">
    <property type="entry name" value="Znf_C2H2_type"/>
</dbReference>
<dbReference type="EMBL" id="AJWK01034922">
    <property type="status" value="NOT_ANNOTATED_CDS"/>
    <property type="molecule type" value="Genomic_DNA"/>
</dbReference>
<keyword evidence="4 11" id="KW-0863">Zinc-finger</keyword>
<keyword evidence="6" id="KW-0805">Transcription regulation</keyword>
<name>A0A1B0EUW5_LUTLO</name>
<feature type="region of interest" description="Disordered" evidence="14">
    <location>
        <begin position="1517"/>
        <end position="1547"/>
    </location>
</feature>
<feature type="domain" description="C2H2-type" evidence="16">
    <location>
        <begin position="956"/>
        <end position="980"/>
    </location>
</feature>
<keyword evidence="2" id="KW-0479">Metal-binding</keyword>
<evidence type="ECO:0000259" key="15">
    <source>
        <dbReference type="PROSITE" id="PS50071"/>
    </source>
</evidence>
<sequence>MILSSARLGSASQISTRNSCKTLKCPQCNWHYKYQETLEIHMREKHPDGESACGYCLAGQQHPRLARGESYTCGYKPYRCEICNYSTTTKGNLSIHMQSDKHLNNMQELNSTQSLAAAPAPVSVAEPHDGPKMLMSQAGGVQSVAAKPKPSFRCDVCSYETSVARNLRIHMTSEKHTHNMAVLQNNIKHLQALSIIQHTQNMGQAGQLSGLPSLGQNIPASIQNFLPEAALADLAYNQALMIQLLQQAGGGQAAAAAAPTPGGRISPATNMGMNSVCNMAEPDTGMSPETFEPPFEIDTKPMALFTCLVCATFSTNSLDELNGHLLADRTRTPGADVMLILGGNYICRLCNYKTNLKANFQLHSKTDKHLQKVAYMNHLREGGATNEYKLKYSGTSVVQLKCNACDYYTNSIQKLGLHCQHMRHDAQKIVFQYILSLLEADEAAPLHCQLCNVTVPHTLALMQHIKGIRHAQIEQIVSLQRRSDGFEGLTLAQMYKLVEPGEYPPSYLYGAPSSGVTNKHLETDASSSCSAIKSEDQSPAQSPSRVPSITDVPPPSKAPSAISEADPEDAEHEETDKHEEEPSEEVSISCPLCQEAFSDKTSLEQHVMGVHSVSTDGLSRLLHLVDSSQWPKRSPPQNEASTEIECSACGNSMRTFHELLAHSNEKQHFHHTNDAYVCILRSCQQVFPSIPPLIQHYKDTHLNIVISERHVYKYRCKLCSLAFKTQDKLNKHSVYHAMRDATKCAHCGRSFRTALALQKHMDQVHSPNNQGEVGNYQEMPIKGELDLEMLDESGEAQCSAEASEEELSACTEDHDPARKHQCTKCRVAFTHQNFLMQHYRSPTHRRNEARPTATSTYPIEKYLDPNRPFKCEICRESFTQKNILLVHYNSVSHLHKLKKHTETPTPSSSPGQDLEQRLPEEMMEQDMTEAETETESKALKRKLLPEDDYESPKKRFKCDICKVAYAQGSTLDIHMRSVLHQTRACRLQEQQQLVPKVQHDISTAVVVSASVSPTPSTVSQEVMSPTDEEGPKINNHVYKTLLENFGFDLVKQFNEINKHGSEGIQEERYYCRHCKKTFSSIFVLKSHCEEMHNETIPVDFLEKFAEKFKTYYFESGYLEAGDVLDYSKRQDLKVAPKGTKIPGIPVSFSIASTSTLKIPQVTAGAGGGGGGGGGGAVVEPPTTPETPESQFVAQKLLEQQNLASLPPSVAANLSHNLSQSFQTIHNFGNNLPFNTLDMLNLMQIHHLMSLNFMNMAPPLIYGAGQAQPAAGAVPAADLPPAAAQTQQLLQQHNVATQIAATNQAQGNQKRARTRITDEQLKILRAHFDINNSPSEESIMEMSKKANLPMKVVKHWFRNTLFKERQRNKDSPYNFNNPPSTTLNLEEYERTGQAKIIKLMNEEHQAQQKFDERKEIHHESVSPKPTDMVVKQECAEPMERGGVEEMEPGAHLSSCNSMSSNGDNIFQFEAKSEGPDPTSRPQTPMTGAFPAIGELLGQQMDGQNMGPPKKYNLPPKIFDAKAPFEPPPAQMGPQPQSSGSSSSGKRANRTRFTDYQIKVLQEFFENNSYPKDSDLEYLSKLLLLSPRVIVVWFQNARQKQRKIYENQPNNSFFESEEKKSNINYTCKKCNLVFQRYYELIRHQKNHCFKEENNKKSAKAQIAAAQIAHSLSSEDSNSSIDVGHQGVTTQMGTATEHDGLGLAMAGQQIQSLIGTVPLSVPLATSPNLPTSVSNSATVHGEPDGAPEAPDVDVGHHHQACHGGGGSSISGGVGGAFAEPPPLPLGCPNGESPSTAAAAGVDAKLECDKCSAIFTRHDLHREHHRLHTTTTTEDGSIGSGTVNMAHAADAQQQQQLVKDDDPQLDYLIRAFDSPEHSDSQSPGDMALLDDSNGPPEHQPPGTAPRDPPTSNKRLRTTILPEQLNYLYECYQNESNPSRKMLEEISKKVNLKKRVVQVWYQNSRARERKGQFRQNLQLINKKCPFCSAIFKIKSALESHLQMKHPDEMPVSIDQIPDVGPGFLGGGCGATTPTEQKAPAPLDLRNAIVPQQPFDGHLAQQQQHLKKASPELKNGFKGFNGFKADEAAPIEILDRIVGLPPGSLGAGGGPSALLGNHKKRHRCQMTNIQIAILSNLFGAFEPPVIKCEKNDLALSKKIVHLSEGHYIDDFVYLI</sequence>
<dbReference type="VEuPathDB" id="VectorBase:LLOJ009950"/>
<dbReference type="Pfam" id="PF00096">
    <property type="entry name" value="zf-C2H2"/>
    <property type="match status" value="3"/>
</dbReference>
<evidence type="ECO:0000256" key="7">
    <source>
        <dbReference type="ARBA" id="ARBA00023125"/>
    </source>
</evidence>
<feature type="DNA-binding region" description="Homeobox" evidence="12">
    <location>
        <begin position="1544"/>
        <end position="1603"/>
    </location>
</feature>
<dbReference type="Pfam" id="PF12874">
    <property type="entry name" value="zf-met"/>
    <property type="match status" value="1"/>
</dbReference>
<dbReference type="InterPro" id="IPR009057">
    <property type="entry name" value="Homeodomain-like_sf"/>
</dbReference>
<feature type="domain" description="C2H2-type" evidence="16">
    <location>
        <begin position="869"/>
        <end position="900"/>
    </location>
</feature>
<evidence type="ECO:0000256" key="5">
    <source>
        <dbReference type="ARBA" id="ARBA00022833"/>
    </source>
</evidence>
<dbReference type="GO" id="GO:0005634">
    <property type="term" value="C:nucleus"/>
    <property type="evidence" value="ECO:0007669"/>
    <property type="project" value="UniProtKB-SubCell"/>
</dbReference>
<feature type="region of interest" description="Disordered" evidence="14">
    <location>
        <begin position="1164"/>
        <end position="1188"/>
    </location>
</feature>
<evidence type="ECO:0000313" key="18">
    <source>
        <dbReference type="Proteomes" id="UP000092461"/>
    </source>
</evidence>
<reference evidence="17" key="1">
    <citation type="submission" date="2020-05" db="UniProtKB">
        <authorList>
            <consortium name="EnsemblMetazoa"/>
        </authorList>
    </citation>
    <scope>IDENTIFICATION</scope>
    <source>
        <strain evidence="17">Jacobina</strain>
    </source>
</reference>
<dbReference type="InterPro" id="IPR036236">
    <property type="entry name" value="Znf_C2H2_sf"/>
</dbReference>
<feature type="domain" description="C2H2-type" evidence="16">
    <location>
        <begin position="714"/>
        <end position="741"/>
    </location>
</feature>
<dbReference type="GO" id="GO:0000978">
    <property type="term" value="F:RNA polymerase II cis-regulatory region sequence-specific DNA binding"/>
    <property type="evidence" value="ECO:0007669"/>
    <property type="project" value="TreeGrafter"/>
</dbReference>
<organism evidence="17 18">
    <name type="scientific">Lutzomyia longipalpis</name>
    <name type="common">Sand fly</name>
    <dbReference type="NCBI Taxonomy" id="7200"/>
    <lineage>
        <taxon>Eukaryota</taxon>
        <taxon>Metazoa</taxon>
        <taxon>Ecdysozoa</taxon>
        <taxon>Arthropoda</taxon>
        <taxon>Hexapoda</taxon>
        <taxon>Insecta</taxon>
        <taxon>Pterygota</taxon>
        <taxon>Neoptera</taxon>
        <taxon>Endopterygota</taxon>
        <taxon>Diptera</taxon>
        <taxon>Nematocera</taxon>
        <taxon>Psychodoidea</taxon>
        <taxon>Psychodidae</taxon>
        <taxon>Lutzomyia</taxon>
        <taxon>Lutzomyia</taxon>
    </lineage>
</organism>
<feature type="domain" description="C2H2-type" evidence="16">
    <location>
        <begin position="820"/>
        <end position="849"/>
    </location>
</feature>
<evidence type="ECO:0000256" key="11">
    <source>
        <dbReference type="PROSITE-ProRule" id="PRU00042"/>
    </source>
</evidence>
<feature type="domain" description="C2H2-type" evidence="16">
    <location>
        <begin position="1802"/>
        <end position="1829"/>
    </location>
</feature>
<keyword evidence="10 12" id="KW-0539">Nucleus</keyword>
<evidence type="ECO:0000256" key="8">
    <source>
        <dbReference type="ARBA" id="ARBA00023155"/>
    </source>
</evidence>
<feature type="region of interest" description="Disordered" evidence="14">
    <location>
        <begin position="1870"/>
        <end position="1909"/>
    </location>
</feature>
<feature type="region of interest" description="Disordered" evidence="14">
    <location>
        <begin position="1752"/>
        <end position="1771"/>
    </location>
</feature>
<keyword evidence="9" id="KW-0804">Transcription</keyword>
<dbReference type="Pfam" id="PF00046">
    <property type="entry name" value="Homeodomain"/>
    <property type="match status" value="3"/>
</dbReference>
<keyword evidence="5" id="KW-0862">Zinc</keyword>
<dbReference type="SUPFAM" id="SSF46689">
    <property type="entry name" value="Homeodomain-like"/>
    <property type="match status" value="3"/>
</dbReference>
<dbReference type="Gene3D" id="3.30.160.60">
    <property type="entry name" value="Classic Zinc Finger"/>
    <property type="match status" value="4"/>
</dbReference>
<feature type="DNA-binding region" description="Homeobox" evidence="12">
    <location>
        <begin position="1308"/>
        <end position="1367"/>
    </location>
</feature>
<feature type="domain" description="C2H2-type" evidence="16">
    <location>
        <begin position="1069"/>
        <end position="1097"/>
    </location>
</feature>
<feature type="domain" description="C2H2-type" evidence="16">
    <location>
        <begin position="742"/>
        <end position="770"/>
    </location>
</feature>
<dbReference type="GO" id="GO:0008270">
    <property type="term" value="F:zinc ion binding"/>
    <property type="evidence" value="ECO:0007669"/>
    <property type="project" value="UniProtKB-KW"/>
</dbReference>
<dbReference type="PROSITE" id="PS00028">
    <property type="entry name" value="ZINC_FINGER_C2H2_1"/>
    <property type="match status" value="14"/>
</dbReference>
<feature type="domain" description="C2H2-type" evidence="16">
    <location>
        <begin position="1977"/>
        <end position="2005"/>
    </location>
</feature>
<evidence type="ECO:0000256" key="1">
    <source>
        <dbReference type="ARBA" id="ARBA00004123"/>
    </source>
</evidence>
<dbReference type="Pfam" id="PF24056">
    <property type="entry name" value="zf-C2H2_ZFHX3"/>
    <property type="match status" value="1"/>
</dbReference>
<dbReference type="FunFam" id="1.10.10.60:FF:000080">
    <property type="entry name" value="Zinc finger homeobox protein 2"/>
    <property type="match status" value="1"/>
</dbReference>
<feature type="domain" description="C2H2-type" evidence="16">
    <location>
        <begin position="1623"/>
        <end position="1650"/>
    </location>
</feature>
<dbReference type="FunFam" id="3.30.160.60:FF:000081">
    <property type="entry name" value="Zinc finger homeobox protein 4"/>
    <property type="match status" value="1"/>
</dbReference>
<proteinExistence type="predicted"/>
<evidence type="ECO:0000256" key="3">
    <source>
        <dbReference type="ARBA" id="ARBA00022737"/>
    </source>
</evidence>
<dbReference type="FunFam" id="1.10.10.60:FF:000064">
    <property type="entry name" value="Zinc finger homeobox protein 4"/>
    <property type="match status" value="1"/>
</dbReference>
<feature type="compositionally biased region" description="Low complexity" evidence="14">
    <location>
        <begin position="1530"/>
        <end position="1543"/>
    </location>
</feature>
<dbReference type="EnsemblMetazoa" id="LLOJ009950-RA">
    <property type="protein sequence ID" value="LLOJ009950-PA"/>
    <property type="gene ID" value="LLOJ009950"/>
</dbReference>
<dbReference type="InterPro" id="IPR001356">
    <property type="entry name" value="HD"/>
</dbReference>
<dbReference type="PANTHER" id="PTHR45891">
    <property type="entry name" value="ZINC FINGER HOMEOBOX PROTEIN"/>
    <property type="match status" value="1"/>
</dbReference>
<feature type="region of interest" description="Disordered" evidence="14">
    <location>
        <begin position="897"/>
        <end position="916"/>
    </location>
</feature>
<dbReference type="VEuPathDB" id="VectorBase:LLONM1_008711"/>
<dbReference type="PANTHER" id="PTHR45891:SF3">
    <property type="entry name" value="ZINC FINGER PROTEIN 2"/>
    <property type="match status" value="1"/>
</dbReference>
<dbReference type="SMART" id="SM00451">
    <property type="entry name" value="ZnF_U1"/>
    <property type="match status" value="7"/>
</dbReference>
<keyword evidence="8 12" id="KW-0371">Homeobox</keyword>
<feature type="DNA-binding region" description="Homeobox" evidence="12">
    <location>
        <begin position="1908"/>
        <end position="1967"/>
    </location>
</feature>
<dbReference type="InterPro" id="IPR017970">
    <property type="entry name" value="Homeobox_CS"/>
</dbReference>
<evidence type="ECO:0000259" key="16">
    <source>
        <dbReference type="PROSITE" id="PS50157"/>
    </source>
</evidence>
<evidence type="ECO:0000256" key="4">
    <source>
        <dbReference type="ARBA" id="ARBA00022771"/>
    </source>
</evidence>
<feature type="region of interest" description="Disordered" evidence="14">
    <location>
        <begin position="519"/>
        <end position="588"/>
    </location>
</feature>
<dbReference type="Proteomes" id="UP000092461">
    <property type="component" value="Unassembled WGS sequence"/>
</dbReference>
<evidence type="ECO:0000256" key="2">
    <source>
        <dbReference type="ARBA" id="ARBA00022723"/>
    </source>
</evidence>
<dbReference type="SUPFAM" id="SSF57667">
    <property type="entry name" value="beta-beta-alpha zinc fingers"/>
    <property type="match status" value="5"/>
</dbReference>
<evidence type="ECO:0000256" key="6">
    <source>
        <dbReference type="ARBA" id="ARBA00023015"/>
    </source>
</evidence>
<accession>A0A1B0EUW5</accession>
<feature type="domain" description="C2H2-type" evidence="16">
    <location>
        <begin position="23"/>
        <end position="51"/>
    </location>
</feature>
<feature type="domain" description="C2H2-type" evidence="16">
    <location>
        <begin position="588"/>
        <end position="616"/>
    </location>
</feature>
<dbReference type="PROSITE" id="PS00027">
    <property type="entry name" value="HOMEOBOX_1"/>
    <property type="match status" value="2"/>
</dbReference>
<comment type="subcellular location">
    <subcellularLocation>
        <location evidence="1 12 13">Nucleus</location>
    </subcellularLocation>
</comment>
<evidence type="ECO:0000256" key="10">
    <source>
        <dbReference type="ARBA" id="ARBA00023242"/>
    </source>
</evidence>
<feature type="compositionally biased region" description="Gly residues" evidence="14">
    <location>
        <begin position="1759"/>
        <end position="1771"/>
    </location>
</feature>
<keyword evidence="3" id="KW-0677">Repeat</keyword>
<dbReference type="Gene3D" id="1.10.10.60">
    <property type="entry name" value="Homeodomain-like"/>
    <property type="match status" value="3"/>
</dbReference>
<feature type="compositionally biased region" description="Gly residues" evidence="14">
    <location>
        <begin position="1164"/>
        <end position="1176"/>
    </location>
</feature>
<feature type="domain" description="C2H2-type" evidence="16">
    <location>
        <begin position="78"/>
        <end position="107"/>
    </location>
</feature>
<dbReference type="EMBL" id="AJWK01034923">
    <property type="status" value="NOT_ANNOTATED_CDS"/>
    <property type="molecule type" value="Genomic_DNA"/>
</dbReference>
<evidence type="ECO:0000256" key="14">
    <source>
        <dbReference type="SAM" id="MobiDB-lite"/>
    </source>
</evidence>
<feature type="domain" description="Homeobox" evidence="15">
    <location>
        <begin position="1306"/>
        <end position="1366"/>
    </location>
</feature>